<dbReference type="GO" id="GO:0065002">
    <property type="term" value="P:intracellular protein transmembrane transport"/>
    <property type="evidence" value="ECO:0007669"/>
    <property type="project" value="TreeGrafter"/>
</dbReference>
<sequence length="248" mass="28331">MFEDLKPHIIELRKRLFISVLTVIVLFLICFGFWEFFLELMLAPLKKVLPEGSEVIFTHPAEAFFTSMKVSFFVAILLSLPIIFWQFWLFVAPGLYDNEKKYVIPFVTSASTMFALGCAFCYFFVTPLAFNFLINFGSGTFTAMPRIGEFVGFFTKFLIAFGLSFELPIVTFFLALVGLITNKSLSDFFRYAVVFIFLFAALMTPPDVISQFLLAGPLIVLYLLSIYIAKLVNPYKPEDDLSEDIEDE</sequence>
<evidence type="ECO:0000256" key="5">
    <source>
        <dbReference type="HAMAP-Rule" id="MF_00902"/>
    </source>
</evidence>
<dbReference type="PRINTS" id="PR01840">
    <property type="entry name" value="TATCFAMILY"/>
</dbReference>
<feature type="transmembrane region" description="Helical" evidence="5">
    <location>
        <begin position="16"/>
        <end position="37"/>
    </location>
</feature>
<accession>A0A2P8R217</accession>
<dbReference type="NCBIfam" id="TIGR00945">
    <property type="entry name" value="tatC"/>
    <property type="match status" value="1"/>
</dbReference>
<feature type="transmembrane region" description="Helical" evidence="5">
    <location>
        <begin position="188"/>
        <end position="205"/>
    </location>
</feature>
<evidence type="ECO:0000256" key="4">
    <source>
        <dbReference type="ARBA" id="ARBA00023136"/>
    </source>
</evidence>
<keyword evidence="2 5" id="KW-0812">Transmembrane</keyword>
<dbReference type="PANTHER" id="PTHR30371">
    <property type="entry name" value="SEC-INDEPENDENT PROTEIN TRANSLOCASE PROTEIN TATC"/>
    <property type="match status" value="1"/>
</dbReference>
<comment type="similarity">
    <text evidence="5">Belongs to the TatC family.</text>
</comment>
<feature type="transmembrane region" description="Helical" evidence="5">
    <location>
        <begin position="150"/>
        <end position="176"/>
    </location>
</feature>
<dbReference type="PANTHER" id="PTHR30371:SF0">
    <property type="entry name" value="SEC-INDEPENDENT PROTEIN TRANSLOCASE PROTEIN TATC, CHLOROPLASTIC-RELATED"/>
    <property type="match status" value="1"/>
</dbReference>
<comment type="subcellular location">
    <subcellularLocation>
        <location evidence="5">Cell membrane</location>
        <topology evidence="5">Multi-pass membrane protein</topology>
    </subcellularLocation>
    <subcellularLocation>
        <location evidence="1">Membrane</location>
        <topology evidence="1">Multi-pass membrane protein</topology>
    </subcellularLocation>
</comment>
<dbReference type="Pfam" id="PF00902">
    <property type="entry name" value="TatC"/>
    <property type="match status" value="1"/>
</dbReference>
<feature type="transmembrane region" description="Helical" evidence="5">
    <location>
        <begin position="103"/>
        <end position="130"/>
    </location>
</feature>
<reference evidence="7" key="1">
    <citation type="submission" date="2017-10" db="EMBL/GenBank/DDBJ databases">
        <title>Campylobacter species from seals.</title>
        <authorList>
            <person name="Gilbert M.J."/>
            <person name="Zomer A.L."/>
            <person name="Timmerman A.J."/>
            <person name="Duim B."/>
            <person name="Wagenaar J.A."/>
        </authorList>
    </citation>
    <scope>NUCLEOTIDE SEQUENCE [LARGE SCALE GENOMIC DNA]</scope>
    <source>
        <strain evidence="7">17S00004-5</strain>
    </source>
</reference>
<comment type="caution">
    <text evidence="6">The sequence shown here is derived from an EMBL/GenBank/DDBJ whole genome shotgun (WGS) entry which is preliminary data.</text>
</comment>
<comment type="function">
    <text evidence="5">Part of the twin-arginine translocation (Tat) system that transports large folded proteins containing a characteristic twin-arginine motif in their signal peptide across membranes.</text>
</comment>
<protein>
    <recommendedName>
        <fullName evidence="5">Sec-independent protein translocase protein TatC</fullName>
    </recommendedName>
</protein>
<evidence type="ECO:0000313" key="6">
    <source>
        <dbReference type="EMBL" id="PSM52540.1"/>
    </source>
</evidence>
<evidence type="ECO:0000256" key="2">
    <source>
        <dbReference type="ARBA" id="ARBA00022692"/>
    </source>
</evidence>
<dbReference type="RefSeq" id="WP_106870114.1">
    <property type="nucleotide sequence ID" value="NZ_CP053841.1"/>
</dbReference>
<evidence type="ECO:0000256" key="3">
    <source>
        <dbReference type="ARBA" id="ARBA00022989"/>
    </source>
</evidence>
<organism evidence="6 7">
    <name type="scientific">Campylobacter blaseri</name>
    <dbReference type="NCBI Taxonomy" id="2042961"/>
    <lineage>
        <taxon>Bacteria</taxon>
        <taxon>Pseudomonadati</taxon>
        <taxon>Campylobacterota</taxon>
        <taxon>Epsilonproteobacteria</taxon>
        <taxon>Campylobacterales</taxon>
        <taxon>Campylobacteraceae</taxon>
        <taxon>Campylobacter</taxon>
    </lineage>
</organism>
<comment type="subunit">
    <text evidence="5">Forms a complex with TatA.</text>
</comment>
<feature type="transmembrane region" description="Helical" evidence="5">
    <location>
        <begin position="70"/>
        <end position="91"/>
    </location>
</feature>
<dbReference type="EMBL" id="PDHH01000002">
    <property type="protein sequence ID" value="PSM52540.1"/>
    <property type="molecule type" value="Genomic_DNA"/>
</dbReference>
<dbReference type="GO" id="GO:0043953">
    <property type="term" value="P:protein transport by the Tat complex"/>
    <property type="evidence" value="ECO:0007669"/>
    <property type="project" value="UniProtKB-UniRule"/>
</dbReference>
<keyword evidence="5" id="KW-0811">Translocation</keyword>
<proteinExistence type="inferred from homology"/>
<evidence type="ECO:0000256" key="1">
    <source>
        <dbReference type="ARBA" id="ARBA00004141"/>
    </source>
</evidence>
<dbReference type="Proteomes" id="UP000240535">
    <property type="component" value="Unassembled WGS sequence"/>
</dbReference>
<keyword evidence="5" id="KW-0653">Protein transport</keyword>
<feature type="transmembrane region" description="Helical" evidence="5">
    <location>
        <begin position="211"/>
        <end position="229"/>
    </location>
</feature>
<dbReference type="GO" id="GO:0009977">
    <property type="term" value="F:proton motive force dependent protein transmembrane transporter activity"/>
    <property type="evidence" value="ECO:0007669"/>
    <property type="project" value="TreeGrafter"/>
</dbReference>
<dbReference type="HAMAP" id="MF_00902">
    <property type="entry name" value="TatC"/>
    <property type="match status" value="1"/>
</dbReference>
<dbReference type="GO" id="GO:0033281">
    <property type="term" value="C:TAT protein transport complex"/>
    <property type="evidence" value="ECO:0007669"/>
    <property type="project" value="UniProtKB-UniRule"/>
</dbReference>
<dbReference type="InterPro" id="IPR002033">
    <property type="entry name" value="TatC"/>
</dbReference>
<keyword evidence="5" id="KW-1003">Cell membrane</keyword>
<keyword evidence="7" id="KW-1185">Reference proteome</keyword>
<gene>
    <name evidence="5 6" type="primary">tatC</name>
    <name evidence="6" type="ORF">CQ405_02095</name>
</gene>
<dbReference type="AlphaFoldDB" id="A0A2P8R217"/>
<keyword evidence="4 5" id="KW-0472">Membrane</keyword>
<name>A0A2P8R217_9BACT</name>
<keyword evidence="3 5" id="KW-1133">Transmembrane helix</keyword>
<dbReference type="OrthoDB" id="9777044at2"/>
<evidence type="ECO:0000313" key="7">
    <source>
        <dbReference type="Proteomes" id="UP000240535"/>
    </source>
</evidence>
<keyword evidence="5" id="KW-0813">Transport</keyword>